<protein>
    <submittedName>
        <fullName evidence="3">Uncharacterized protein</fullName>
    </submittedName>
</protein>
<accession>A0A8K0SZ53</accession>
<reference evidence="3" key="1">
    <citation type="journal article" date="2021" name="Nat. Commun.">
        <title>Genetic determinants of endophytism in the Arabidopsis root mycobiome.</title>
        <authorList>
            <person name="Mesny F."/>
            <person name="Miyauchi S."/>
            <person name="Thiergart T."/>
            <person name="Pickel B."/>
            <person name="Atanasova L."/>
            <person name="Karlsson M."/>
            <person name="Huettel B."/>
            <person name="Barry K.W."/>
            <person name="Haridas S."/>
            <person name="Chen C."/>
            <person name="Bauer D."/>
            <person name="Andreopoulos W."/>
            <person name="Pangilinan J."/>
            <person name="LaButti K."/>
            <person name="Riley R."/>
            <person name="Lipzen A."/>
            <person name="Clum A."/>
            <person name="Drula E."/>
            <person name="Henrissat B."/>
            <person name="Kohler A."/>
            <person name="Grigoriev I.V."/>
            <person name="Martin F.M."/>
            <person name="Hacquard S."/>
        </authorList>
    </citation>
    <scope>NUCLEOTIDE SEQUENCE</scope>
    <source>
        <strain evidence="3">MPI-CAGE-CH-0235</strain>
    </source>
</reference>
<feature type="region of interest" description="Disordered" evidence="2">
    <location>
        <begin position="1"/>
        <end position="79"/>
    </location>
</feature>
<dbReference type="Proteomes" id="UP000813444">
    <property type="component" value="Unassembled WGS sequence"/>
</dbReference>
<feature type="region of interest" description="Disordered" evidence="2">
    <location>
        <begin position="87"/>
        <end position="106"/>
    </location>
</feature>
<feature type="compositionally biased region" description="Low complexity" evidence="2">
    <location>
        <begin position="227"/>
        <end position="247"/>
    </location>
</feature>
<name>A0A8K0SZ53_9HYPO</name>
<feature type="region of interest" description="Disordered" evidence="2">
    <location>
        <begin position="412"/>
        <end position="435"/>
    </location>
</feature>
<feature type="compositionally biased region" description="Low complexity" evidence="2">
    <location>
        <begin position="1"/>
        <end position="14"/>
    </location>
</feature>
<organism evidence="3 4">
    <name type="scientific">Stachybotrys elegans</name>
    <dbReference type="NCBI Taxonomy" id="80388"/>
    <lineage>
        <taxon>Eukaryota</taxon>
        <taxon>Fungi</taxon>
        <taxon>Dikarya</taxon>
        <taxon>Ascomycota</taxon>
        <taxon>Pezizomycotina</taxon>
        <taxon>Sordariomycetes</taxon>
        <taxon>Hypocreomycetidae</taxon>
        <taxon>Hypocreales</taxon>
        <taxon>Stachybotryaceae</taxon>
        <taxon>Stachybotrys</taxon>
    </lineage>
</organism>
<comment type="caution">
    <text evidence="3">The sequence shown here is derived from an EMBL/GenBank/DDBJ whole genome shotgun (WGS) entry which is preliminary data.</text>
</comment>
<keyword evidence="1" id="KW-0175">Coiled coil</keyword>
<feature type="compositionally biased region" description="Polar residues" evidence="2">
    <location>
        <begin position="317"/>
        <end position="330"/>
    </location>
</feature>
<feature type="coiled-coil region" evidence="1">
    <location>
        <begin position="175"/>
        <end position="207"/>
    </location>
</feature>
<feature type="compositionally biased region" description="Polar residues" evidence="2">
    <location>
        <begin position="125"/>
        <end position="135"/>
    </location>
</feature>
<keyword evidence="4" id="KW-1185">Reference proteome</keyword>
<sequence>MAFHQQTRQPVQRVVRPEEDERDAPSLVSRPYTGQRPTDSQTWVLFSPATDVTATSYLSETEHSVQGPTRPGPGDSAIRDFVAKSDHTSALSEIDDASSEDDAELDSLDSHLPEFRSLPGVFSAPDNSNQQSTPVLPNHDGLGSFRLDQPAIGTEAQDHIYQFERFNPRRVQRRRESFDREQDRLELELEQAQVAEKRQRIEAWRLEHSRILLQEVQRETRRRRHSQASQQQQQQQQQQQPQAVSAAPKEITTDEDADAENMTWHDEDAIHTDNESDGFFATFTRKVIKDLFGLDDRTLSVLFGEDLPDEDELSATPKASQLNLASSSPSEGDESWQLQMLERVSRELGLLVNRLSQHPGAFSTYANVQQAPLPYAGLPVIPESNLTSAAAETDRDEPVSQVLIPEFRPTMNKASQPMDVPGRRPELPEDSVPDVDMGNTFTKEEWEQELDIKLVFKYLRSRFTSRPASSPAASASHMTTPNAQDMAAKAARVRQHHPLTARAHPAERRTFKAGPSSPVAIRHHSSCASQSTRRSARRSSVSSRHYWDIGGSLGTGSMIASNGPMGSWGEV</sequence>
<proteinExistence type="predicted"/>
<gene>
    <name evidence="3" type="ORF">B0I35DRAFT_474638</name>
</gene>
<feature type="compositionally biased region" description="Polar residues" evidence="2">
    <location>
        <begin position="35"/>
        <end position="67"/>
    </location>
</feature>
<evidence type="ECO:0000256" key="1">
    <source>
        <dbReference type="SAM" id="Coils"/>
    </source>
</evidence>
<feature type="compositionally biased region" description="Low complexity" evidence="2">
    <location>
        <begin position="526"/>
        <end position="543"/>
    </location>
</feature>
<dbReference type="AlphaFoldDB" id="A0A8K0SZ53"/>
<feature type="region of interest" description="Disordered" evidence="2">
    <location>
        <begin position="218"/>
        <end position="251"/>
    </location>
</feature>
<dbReference type="OrthoDB" id="5402147at2759"/>
<feature type="region of interest" description="Disordered" evidence="2">
    <location>
        <begin position="309"/>
        <end position="333"/>
    </location>
</feature>
<evidence type="ECO:0000313" key="3">
    <source>
        <dbReference type="EMBL" id="KAH7325911.1"/>
    </source>
</evidence>
<evidence type="ECO:0000256" key="2">
    <source>
        <dbReference type="SAM" id="MobiDB-lite"/>
    </source>
</evidence>
<feature type="region of interest" description="Disordered" evidence="2">
    <location>
        <begin position="511"/>
        <end position="543"/>
    </location>
</feature>
<dbReference type="EMBL" id="JAGPNK010000002">
    <property type="protein sequence ID" value="KAH7325911.1"/>
    <property type="molecule type" value="Genomic_DNA"/>
</dbReference>
<feature type="compositionally biased region" description="Acidic residues" evidence="2">
    <location>
        <begin position="93"/>
        <end position="106"/>
    </location>
</feature>
<evidence type="ECO:0000313" key="4">
    <source>
        <dbReference type="Proteomes" id="UP000813444"/>
    </source>
</evidence>
<feature type="region of interest" description="Disordered" evidence="2">
    <location>
        <begin position="116"/>
        <end position="137"/>
    </location>
</feature>